<sequence length="150" mass="16333">MGNGSRTAGHLRERAHVSGAPEPDLRRAATFQELEPREVKVGGPKVPGLDDTAPPLLLCHARQAAPTFSVQHRLVRFPGLSREVPIGKASCRFVHVEVPIERHASQGVSLFDGWLVYQHQLARAHEEDGVASERAPFPEGLCADASRPPL</sequence>
<gene>
    <name evidence="2" type="ORF">PGLA1383_LOCUS3491</name>
</gene>
<evidence type="ECO:0000313" key="3">
    <source>
        <dbReference type="Proteomes" id="UP000654075"/>
    </source>
</evidence>
<comment type="caution">
    <text evidence="2">The sequence shown here is derived from an EMBL/GenBank/DDBJ whole genome shotgun (WGS) entry which is preliminary data.</text>
</comment>
<dbReference type="AlphaFoldDB" id="A0A813DDJ5"/>
<dbReference type="Proteomes" id="UP000654075">
    <property type="component" value="Unassembled WGS sequence"/>
</dbReference>
<reference evidence="2" key="1">
    <citation type="submission" date="2021-02" db="EMBL/GenBank/DDBJ databases">
        <authorList>
            <person name="Dougan E. K."/>
            <person name="Rhodes N."/>
            <person name="Thang M."/>
            <person name="Chan C."/>
        </authorList>
    </citation>
    <scope>NUCLEOTIDE SEQUENCE</scope>
</reference>
<evidence type="ECO:0000256" key="1">
    <source>
        <dbReference type="SAM" id="MobiDB-lite"/>
    </source>
</evidence>
<accession>A0A813DDJ5</accession>
<feature type="region of interest" description="Disordered" evidence="1">
    <location>
        <begin position="1"/>
        <end position="24"/>
    </location>
</feature>
<keyword evidence="3" id="KW-1185">Reference proteome</keyword>
<dbReference type="EMBL" id="CAJNNV010001225">
    <property type="protein sequence ID" value="CAE8584562.1"/>
    <property type="molecule type" value="Genomic_DNA"/>
</dbReference>
<protein>
    <submittedName>
        <fullName evidence="2">Uncharacterized protein</fullName>
    </submittedName>
</protein>
<evidence type="ECO:0000313" key="2">
    <source>
        <dbReference type="EMBL" id="CAE8584562.1"/>
    </source>
</evidence>
<name>A0A813DDJ5_POLGL</name>
<proteinExistence type="predicted"/>
<organism evidence="2 3">
    <name type="scientific">Polarella glacialis</name>
    <name type="common">Dinoflagellate</name>
    <dbReference type="NCBI Taxonomy" id="89957"/>
    <lineage>
        <taxon>Eukaryota</taxon>
        <taxon>Sar</taxon>
        <taxon>Alveolata</taxon>
        <taxon>Dinophyceae</taxon>
        <taxon>Suessiales</taxon>
        <taxon>Suessiaceae</taxon>
        <taxon>Polarella</taxon>
    </lineage>
</organism>